<sequence length="46" mass="4503">GAALGGLVIAWGLGYRAPALVGAALALLGLGVAALSGYAERRRPRG</sequence>
<dbReference type="Proteomes" id="UP000523795">
    <property type="component" value="Unassembled WGS sequence"/>
</dbReference>
<keyword evidence="1" id="KW-0472">Membrane</keyword>
<reference evidence="2 3" key="1">
    <citation type="submission" date="2020-04" db="EMBL/GenBank/DDBJ databases">
        <authorList>
            <person name="Liu S."/>
        </authorList>
    </citation>
    <scope>NUCLEOTIDE SEQUENCE [LARGE SCALE GENOMIC DNA]</scope>
    <source>
        <strain evidence="2 3">CGMCC 1.15091</strain>
    </source>
</reference>
<dbReference type="EMBL" id="JAAZSR010000024">
    <property type="protein sequence ID" value="NKX49571.1"/>
    <property type="molecule type" value="Genomic_DNA"/>
</dbReference>
<comment type="caution">
    <text evidence="2">The sequence shown here is derived from an EMBL/GenBank/DDBJ whole genome shotgun (WGS) entry which is preliminary data.</text>
</comment>
<keyword evidence="3" id="KW-1185">Reference proteome</keyword>
<keyword evidence="1" id="KW-0812">Transmembrane</keyword>
<accession>A0ABX1JMX2</accession>
<keyword evidence="1" id="KW-1133">Transmembrane helix</keyword>
<evidence type="ECO:0000256" key="1">
    <source>
        <dbReference type="SAM" id="Phobius"/>
    </source>
</evidence>
<feature type="non-terminal residue" evidence="2">
    <location>
        <position position="1"/>
    </location>
</feature>
<organism evidence="2 3">
    <name type="scientific">Arthrobacter deserti</name>
    <dbReference type="NCBI Taxonomy" id="1742687"/>
    <lineage>
        <taxon>Bacteria</taxon>
        <taxon>Bacillati</taxon>
        <taxon>Actinomycetota</taxon>
        <taxon>Actinomycetes</taxon>
        <taxon>Micrococcales</taxon>
        <taxon>Micrococcaceae</taxon>
        <taxon>Arthrobacter</taxon>
    </lineage>
</organism>
<proteinExistence type="predicted"/>
<feature type="transmembrane region" description="Helical" evidence="1">
    <location>
        <begin position="20"/>
        <end position="39"/>
    </location>
</feature>
<gene>
    <name evidence="2" type="ORF">HER39_03045</name>
</gene>
<protein>
    <submittedName>
        <fullName evidence="2">MFS transporter</fullName>
    </submittedName>
</protein>
<evidence type="ECO:0000313" key="3">
    <source>
        <dbReference type="Proteomes" id="UP000523795"/>
    </source>
</evidence>
<name>A0ABX1JMX2_9MICC</name>
<evidence type="ECO:0000313" key="2">
    <source>
        <dbReference type="EMBL" id="NKX49571.1"/>
    </source>
</evidence>